<evidence type="ECO:0000313" key="9">
    <source>
        <dbReference type="EMBL" id="PXF43483.1"/>
    </source>
</evidence>
<evidence type="ECO:0000256" key="1">
    <source>
        <dbReference type="ARBA" id="ARBA00004123"/>
    </source>
</evidence>
<gene>
    <name evidence="9" type="ORF">BWQ96_06776</name>
</gene>
<dbReference type="InterPro" id="IPR035935">
    <property type="entry name" value="TFB5-like_sf"/>
</dbReference>
<dbReference type="GO" id="GO:0005675">
    <property type="term" value="C:transcription factor TFIIH holo complex"/>
    <property type="evidence" value="ECO:0007669"/>
    <property type="project" value="TreeGrafter"/>
</dbReference>
<evidence type="ECO:0000256" key="8">
    <source>
        <dbReference type="RuleBase" id="RU368032"/>
    </source>
</evidence>
<keyword evidence="4 8" id="KW-0805">Transcription regulation</keyword>
<comment type="similarity">
    <text evidence="2 8">Belongs to the TFB5 family.</text>
</comment>
<dbReference type="PANTHER" id="PTHR28580:SF1">
    <property type="entry name" value="GENERAL TRANSCRIPTION FACTOR IIH SUBUNIT 5"/>
    <property type="match status" value="1"/>
</dbReference>
<comment type="subunit">
    <text evidence="8">Component of the 7-subunit TFIIH core complex.</text>
</comment>
<dbReference type="PANTHER" id="PTHR28580">
    <property type="entry name" value="GENERAL TRANSCRIPTION FACTOR IIH SUBUNIT 5"/>
    <property type="match status" value="1"/>
</dbReference>
<dbReference type="EMBL" id="NBIV01000124">
    <property type="protein sequence ID" value="PXF43483.1"/>
    <property type="molecule type" value="Genomic_DNA"/>
</dbReference>
<dbReference type="Gene3D" id="3.30.70.1220">
    <property type="entry name" value="TFB5-like"/>
    <property type="match status" value="1"/>
</dbReference>
<dbReference type="Pfam" id="PF06331">
    <property type="entry name" value="Tfb5"/>
    <property type="match status" value="1"/>
</dbReference>
<accession>A0A2V3IN38</accession>
<evidence type="ECO:0000313" key="10">
    <source>
        <dbReference type="Proteomes" id="UP000247409"/>
    </source>
</evidence>
<dbReference type="Proteomes" id="UP000247409">
    <property type="component" value="Unassembled WGS sequence"/>
</dbReference>
<dbReference type="OrthoDB" id="354at2759"/>
<dbReference type="GO" id="GO:0000439">
    <property type="term" value="C:transcription factor TFIIH core complex"/>
    <property type="evidence" value="ECO:0007669"/>
    <property type="project" value="UniProtKB-UniRule"/>
</dbReference>
<protein>
    <recommendedName>
        <fullName evidence="8">General transcription and DNA repair factor IIH subunit TFB5</fullName>
    </recommendedName>
</protein>
<dbReference type="GO" id="GO:0006294">
    <property type="term" value="P:nucleotide-excision repair, preincision complex assembly"/>
    <property type="evidence" value="ECO:0007669"/>
    <property type="project" value="TreeGrafter"/>
</dbReference>
<reference evidence="9 10" key="1">
    <citation type="journal article" date="2018" name="Mol. Biol. Evol.">
        <title>Analysis of the draft genome of the red seaweed Gracilariopsis chorda provides insights into genome size evolution in Rhodophyta.</title>
        <authorList>
            <person name="Lee J."/>
            <person name="Yang E.C."/>
            <person name="Graf L."/>
            <person name="Yang J.H."/>
            <person name="Qiu H."/>
            <person name="Zel Zion U."/>
            <person name="Chan C.X."/>
            <person name="Stephens T.G."/>
            <person name="Weber A.P.M."/>
            <person name="Boo G.H."/>
            <person name="Boo S.M."/>
            <person name="Kim K.M."/>
            <person name="Shin Y."/>
            <person name="Jung M."/>
            <person name="Lee S.J."/>
            <person name="Yim H.S."/>
            <person name="Lee J.H."/>
            <person name="Bhattacharya D."/>
            <person name="Yoon H.S."/>
        </authorList>
    </citation>
    <scope>NUCLEOTIDE SEQUENCE [LARGE SCALE GENOMIC DNA]</scope>
    <source>
        <strain evidence="9 10">SKKU-2015</strain>
        <tissue evidence="9">Whole body</tissue>
    </source>
</reference>
<dbReference type="GO" id="GO:0006367">
    <property type="term" value="P:transcription initiation at RNA polymerase II promoter"/>
    <property type="evidence" value="ECO:0007669"/>
    <property type="project" value="UniProtKB-UniRule"/>
</dbReference>
<keyword evidence="3 8" id="KW-0227">DNA damage</keyword>
<evidence type="ECO:0000256" key="7">
    <source>
        <dbReference type="ARBA" id="ARBA00023242"/>
    </source>
</evidence>
<keyword evidence="5 8" id="KW-0804">Transcription</keyword>
<evidence type="ECO:0000256" key="6">
    <source>
        <dbReference type="ARBA" id="ARBA00023204"/>
    </source>
</evidence>
<keyword evidence="6 8" id="KW-0234">DNA repair</keyword>
<dbReference type="SUPFAM" id="SSF142897">
    <property type="entry name" value="TFB5-like"/>
    <property type="match status" value="1"/>
</dbReference>
<sequence length="114" mass="12911">MRHRGVPFNGVGTVSVNEQIFLSPAFALPERKPRTRGNVKTRTQSEMVTATAGVLISCDIPVKQFLLHVDEKDTGKFIISDLDETHVLVKESALDYIKSQLDKLYEENQYTFIQ</sequence>
<evidence type="ECO:0000256" key="2">
    <source>
        <dbReference type="ARBA" id="ARBA00007470"/>
    </source>
</evidence>
<evidence type="ECO:0000256" key="5">
    <source>
        <dbReference type="ARBA" id="ARBA00023163"/>
    </source>
</evidence>
<proteinExistence type="inferred from homology"/>
<evidence type="ECO:0000256" key="3">
    <source>
        <dbReference type="ARBA" id="ARBA00022763"/>
    </source>
</evidence>
<organism evidence="9 10">
    <name type="scientific">Gracilariopsis chorda</name>
    <dbReference type="NCBI Taxonomy" id="448386"/>
    <lineage>
        <taxon>Eukaryota</taxon>
        <taxon>Rhodophyta</taxon>
        <taxon>Florideophyceae</taxon>
        <taxon>Rhodymeniophycidae</taxon>
        <taxon>Gracilariales</taxon>
        <taxon>Gracilariaceae</taxon>
        <taxon>Gracilariopsis</taxon>
    </lineage>
</organism>
<keyword evidence="10" id="KW-1185">Reference proteome</keyword>
<dbReference type="STRING" id="448386.A0A2V3IN38"/>
<dbReference type="InterPro" id="IPR009400">
    <property type="entry name" value="TFIIH_TTDA/Tfb5"/>
</dbReference>
<comment type="subcellular location">
    <subcellularLocation>
        <location evidence="1 8">Nucleus</location>
    </subcellularLocation>
</comment>
<dbReference type="AlphaFoldDB" id="A0A2V3IN38"/>
<keyword evidence="7 8" id="KW-0539">Nucleus</keyword>
<comment type="caution">
    <text evidence="9">The sequence shown here is derived from an EMBL/GenBank/DDBJ whole genome shotgun (WGS) entry which is preliminary data.</text>
</comment>
<comment type="function">
    <text evidence="8">In NER, TFIIH acts by opening DNA around the lesion to allow the excision of the damaged oligonucleotide and its replacement by a new DNA fragment. In transcription, TFIIH has an essential role in transcription initiation. When the pre-initiation complex (PIC) has been established, TFIIH is required for promoter opening and promoter escape.</text>
</comment>
<evidence type="ECO:0000256" key="4">
    <source>
        <dbReference type="ARBA" id="ARBA00023015"/>
    </source>
</evidence>
<name>A0A2V3IN38_9FLOR</name>
<dbReference type="SMART" id="SM01395">
    <property type="entry name" value="Tbf5"/>
    <property type="match status" value="1"/>
</dbReference>